<dbReference type="GO" id="GO:0009423">
    <property type="term" value="P:chorismate biosynthetic process"/>
    <property type="evidence" value="ECO:0007669"/>
    <property type="project" value="UniProtKB-UniRule"/>
</dbReference>
<dbReference type="RefSeq" id="WP_145062250.1">
    <property type="nucleotide sequence ID" value="NZ_CP036263.1"/>
</dbReference>
<feature type="binding site" evidence="11">
    <location>
        <position position="40"/>
    </location>
    <ligand>
        <name>NADP(+)</name>
        <dbReference type="ChEBI" id="CHEBI:58349"/>
    </ligand>
</feature>
<name>A0A517N0I0_9BACT</name>
<evidence type="ECO:0000256" key="12">
    <source>
        <dbReference type="RuleBase" id="RU000605"/>
    </source>
</evidence>
<dbReference type="CDD" id="cd07304">
    <property type="entry name" value="Chorismate_synthase"/>
    <property type="match status" value="1"/>
</dbReference>
<dbReference type="InterPro" id="IPR000453">
    <property type="entry name" value="Chorismate_synth"/>
</dbReference>
<feature type="binding site" evidence="11">
    <location>
        <begin position="302"/>
        <end position="306"/>
    </location>
    <ligand>
        <name>FMN</name>
        <dbReference type="ChEBI" id="CHEBI:58210"/>
    </ligand>
</feature>
<dbReference type="PIRSF" id="PIRSF001456">
    <property type="entry name" value="Chorismate_synth"/>
    <property type="match status" value="1"/>
</dbReference>
<reference evidence="14 15" key="1">
    <citation type="submission" date="2019-02" db="EMBL/GenBank/DDBJ databases">
        <title>Deep-cultivation of Planctomycetes and their phenomic and genomic characterization uncovers novel biology.</title>
        <authorList>
            <person name="Wiegand S."/>
            <person name="Jogler M."/>
            <person name="Boedeker C."/>
            <person name="Pinto D."/>
            <person name="Vollmers J."/>
            <person name="Rivas-Marin E."/>
            <person name="Kohn T."/>
            <person name="Peeters S.H."/>
            <person name="Heuer A."/>
            <person name="Rast P."/>
            <person name="Oberbeckmann S."/>
            <person name="Bunk B."/>
            <person name="Jeske O."/>
            <person name="Meyerdierks A."/>
            <person name="Storesund J.E."/>
            <person name="Kallscheuer N."/>
            <person name="Luecker S."/>
            <person name="Lage O.M."/>
            <person name="Pohl T."/>
            <person name="Merkel B.J."/>
            <person name="Hornburger P."/>
            <person name="Mueller R.-W."/>
            <person name="Bruemmer F."/>
            <person name="Labrenz M."/>
            <person name="Spormann A.M."/>
            <person name="Op den Camp H."/>
            <person name="Overmann J."/>
            <person name="Amann R."/>
            <person name="Jetten M.S.M."/>
            <person name="Mascher T."/>
            <person name="Medema M.H."/>
            <person name="Devos D.P."/>
            <person name="Kaster A.-K."/>
            <person name="Ovreas L."/>
            <person name="Rohde M."/>
            <person name="Galperin M.Y."/>
            <person name="Jogler C."/>
        </authorList>
    </citation>
    <scope>NUCLEOTIDE SEQUENCE [LARGE SCALE GENOMIC DNA]</scope>
    <source>
        <strain evidence="14 15">HG15A2</strain>
    </source>
</reference>
<gene>
    <name evidence="11 14" type="primary">aroC</name>
    <name evidence="14" type="ORF">HG15A2_39760</name>
</gene>
<evidence type="ECO:0000256" key="8">
    <source>
        <dbReference type="ARBA" id="ARBA00022857"/>
    </source>
</evidence>
<keyword evidence="6 11" id="KW-0288">FMN</keyword>
<dbReference type="NCBIfam" id="TIGR00033">
    <property type="entry name" value="aroC"/>
    <property type="match status" value="1"/>
</dbReference>
<sequence length="379" mass="41223">MLRYFTAGESHGKTLLALVDGFPAGVTIDEEPINFELKRRQGGYGRGGRQRIETDKVDVRTGVWHGVTLGSPIALEVVNRDYKLERMEDLERPRPGHGDLTGAVKYLGSIRGVLERASARETAVRVAAGALAKQLLAALDITVFGYVTEIGKEKIKPVDASLDELRKIRDESVVYGLDLARDEAMKQYIDQTGKEGDTLGGIIEVRVDGLPFGLGTHAQWDRKLDGRLAQAVMAVQAIKGVEIGLGFEAARRPGSQVHDPIHYDESKKNTPTLGYERPTNNAGGLEAGMTNGQPLVIRAAKKPISTLAKPLASINMETKEEESASYERSDVCAISAASVIVENVVAFEMATAVVEKFGGDSLEEIKARHELFLKMAAER</sequence>
<keyword evidence="7 11" id="KW-0274">FAD</keyword>
<dbReference type="PROSITE" id="PS00788">
    <property type="entry name" value="CHORISMATE_SYNTHASE_2"/>
    <property type="match status" value="1"/>
</dbReference>
<dbReference type="GO" id="GO:0008652">
    <property type="term" value="P:amino acid biosynthetic process"/>
    <property type="evidence" value="ECO:0007669"/>
    <property type="project" value="UniProtKB-KW"/>
</dbReference>
<dbReference type="Proteomes" id="UP000319852">
    <property type="component" value="Chromosome"/>
</dbReference>
<evidence type="ECO:0000256" key="6">
    <source>
        <dbReference type="ARBA" id="ARBA00022643"/>
    </source>
</evidence>
<evidence type="ECO:0000256" key="3">
    <source>
        <dbReference type="ARBA" id="ARBA00013036"/>
    </source>
</evidence>
<dbReference type="EMBL" id="CP036263">
    <property type="protein sequence ID" value="QDT00637.1"/>
    <property type="molecule type" value="Genomic_DNA"/>
</dbReference>
<dbReference type="Pfam" id="PF01264">
    <property type="entry name" value="Chorismate_synt"/>
    <property type="match status" value="1"/>
</dbReference>
<evidence type="ECO:0000256" key="10">
    <source>
        <dbReference type="ARBA" id="ARBA00023239"/>
    </source>
</evidence>
<evidence type="ECO:0000256" key="4">
    <source>
        <dbReference type="ARBA" id="ARBA00022605"/>
    </source>
</evidence>
<feature type="binding site" evidence="11">
    <location>
        <position position="287"/>
    </location>
    <ligand>
        <name>FMN</name>
        <dbReference type="ChEBI" id="CHEBI:58210"/>
    </ligand>
</feature>
<keyword evidence="9 11" id="KW-0057">Aromatic amino acid biosynthesis</keyword>
<comment type="pathway">
    <text evidence="1 11 12">Metabolic intermediate biosynthesis; chorismate biosynthesis; chorismate from D-erythrose 4-phosphate and phosphoenolpyruvate: step 7/7.</text>
</comment>
<dbReference type="PANTHER" id="PTHR21085:SF0">
    <property type="entry name" value="CHORISMATE SYNTHASE"/>
    <property type="match status" value="1"/>
</dbReference>
<evidence type="ECO:0000256" key="13">
    <source>
        <dbReference type="SAM" id="MobiDB-lite"/>
    </source>
</evidence>
<dbReference type="GO" id="GO:0005829">
    <property type="term" value="C:cytosol"/>
    <property type="evidence" value="ECO:0007669"/>
    <property type="project" value="TreeGrafter"/>
</dbReference>
<evidence type="ECO:0000256" key="2">
    <source>
        <dbReference type="ARBA" id="ARBA00008014"/>
    </source>
</evidence>
<evidence type="ECO:0000256" key="7">
    <source>
        <dbReference type="ARBA" id="ARBA00022827"/>
    </source>
</evidence>
<comment type="cofactor">
    <cofactor evidence="11 12">
        <name>FMNH2</name>
        <dbReference type="ChEBI" id="CHEBI:57618"/>
    </cofactor>
    <text evidence="11 12">Reduced FMN (FMNH(2)).</text>
</comment>
<feature type="binding site" evidence="11">
    <location>
        <position position="328"/>
    </location>
    <ligand>
        <name>FMN</name>
        <dbReference type="ChEBI" id="CHEBI:58210"/>
    </ligand>
</feature>
<dbReference type="InterPro" id="IPR020541">
    <property type="entry name" value="Chorismate_synthase_CS"/>
</dbReference>
<dbReference type="GO" id="GO:0009073">
    <property type="term" value="P:aromatic amino acid family biosynthetic process"/>
    <property type="evidence" value="ECO:0007669"/>
    <property type="project" value="UniProtKB-KW"/>
</dbReference>
<evidence type="ECO:0000256" key="1">
    <source>
        <dbReference type="ARBA" id="ARBA00005044"/>
    </source>
</evidence>
<comment type="similarity">
    <text evidence="2 11 12">Belongs to the chorismate synthase family.</text>
</comment>
<feature type="region of interest" description="Disordered" evidence="13">
    <location>
        <begin position="256"/>
        <end position="286"/>
    </location>
</feature>
<feature type="binding site" evidence="11">
    <location>
        <begin position="236"/>
        <end position="237"/>
    </location>
    <ligand>
        <name>FMN</name>
        <dbReference type="ChEBI" id="CHEBI:58210"/>
    </ligand>
</feature>
<dbReference type="PANTHER" id="PTHR21085">
    <property type="entry name" value="CHORISMATE SYNTHASE"/>
    <property type="match status" value="1"/>
</dbReference>
<evidence type="ECO:0000313" key="15">
    <source>
        <dbReference type="Proteomes" id="UP000319852"/>
    </source>
</evidence>
<dbReference type="InterPro" id="IPR035904">
    <property type="entry name" value="Chorismate_synth_AroC_sf"/>
</dbReference>
<dbReference type="UniPathway" id="UPA00053">
    <property type="reaction ID" value="UER00090"/>
</dbReference>
<dbReference type="AlphaFoldDB" id="A0A517N0I0"/>
<accession>A0A517N0I0</accession>
<evidence type="ECO:0000313" key="14">
    <source>
        <dbReference type="EMBL" id="QDT00637.1"/>
    </source>
</evidence>
<dbReference type="KEGG" id="amob:HG15A2_39760"/>
<organism evidence="14 15">
    <name type="scientific">Adhaeretor mobilis</name>
    <dbReference type="NCBI Taxonomy" id="1930276"/>
    <lineage>
        <taxon>Bacteria</taxon>
        <taxon>Pseudomonadati</taxon>
        <taxon>Planctomycetota</taxon>
        <taxon>Planctomycetia</taxon>
        <taxon>Pirellulales</taxon>
        <taxon>Lacipirellulaceae</taxon>
        <taxon>Adhaeretor</taxon>
    </lineage>
</organism>
<dbReference type="PROSITE" id="PS00789">
    <property type="entry name" value="CHORISMATE_SYNTHASE_3"/>
    <property type="match status" value="1"/>
</dbReference>
<proteinExistence type="inferred from homology"/>
<feature type="binding site" evidence="11">
    <location>
        <begin position="116"/>
        <end position="118"/>
    </location>
    <ligand>
        <name>FMN</name>
        <dbReference type="ChEBI" id="CHEBI:58210"/>
    </ligand>
</feature>
<dbReference type="GO" id="GO:0004107">
    <property type="term" value="F:chorismate synthase activity"/>
    <property type="evidence" value="ECO:0007669"/>
    <property type="project" value="UniProtKB-UniRule"/>
</dbReference>
<dbReference type="OrthoDB" id="9771806at2"/>
<dbReference type="HAMAP" id="MF_00300">
    <property type="entry name" value="Chorismate_synth"/>
    <property type="match status" value="1"/>
</dbReference>
<comment type="function">
    <text evidence="11">Catalyzes the anti-1,4-elimination of the C-3 phosphate and the C-6 proR hydrogen from 5-enolpyruvylshikimate-3-phosphate (EPSP) to yield chorismate, which is the branch point compound that serves as the starting substrate for the three terminal pathways of aromatic amino acid biosynthesis. This reaction introduces a second double bond into the aromatic ring system.</text>
</comment>
<dbReference type="PROSITE" id="PS00787">
    <property type="entry name" value="CHORISMATE_SYNTHASE_1"/>
    <property type="match status" value="1"/>
</dbReference>
<keyword evidence="15" id="KW-1185">Reference proteome</keyword>
<evidence type="ECO:0000256" key="5">
    <source>
        <dbReference type="ARBA" id="ARBA00022630"/>
    </source>
</evidence>
<dbReference type="Gene3D" id="3.60.150.10">
    <property type="entry name" value="Chorismate synthase AroC"/>
    <property type="match status" value="1"/>
</dbReference>
<keyword evidence="5 11" id="KW-0285">Flavoprotein</keyword>
<evidence type="ECO:0000256" key="11">
    <source>
        <dbReference type="HAMAP-Rule" id="MF_00300"/>
    </source>
</evidence>
<keyword evidence="4 11" id="KW-0028">Amino-acid biosynthesis</keyword>
<protein>
    <recommendedName>
        <fullName evidence="3 11">Chorismate synthase</fullName>
        <shortName evidence="11">CS</shortName>
        <ecNumber evidence="3 11">4.2.3.5</ecNumber>
    </recommendedName>
    <alternativeName>
        <fullName evidence="11">5-enolpyruvylshikimate-3-phosphate phospholyase</fullName>
    </alternativeName>
</protein>
<comment type="subunit">
    <text evidence="11">Homotetramer.</text>
</comment>
<evidence type="ECO:0000256" key="9">
    <source>
        <dbReference type="ARBA" id="ARBA00023141"/>
    </source>
</evidence>
<dbReference type="GO" id="GO:0010181">
    <property type="term" value="F:FMN binding"/>
    <property type="evidence" value="ECO:0007669"/>
    <property type="project" value="TreeGrafter"/>
</dbReference>
<keyword evidence="10 11" id="KW-0456">Lyase</keyword>
<dbReference type="SUPFAM" id="SSF103263">
    <property type="entry name" value="Chorismate synthase, AroC"/>
    <property type="match status" value="1"/>
</dbReference>
<dbReference type="EC" id="4.2.3.5" evidence="3 11"/>
<dbReference type="NCBIfam" id="NF003793">
    <property type="entry name" value="PRK05382.1"/>
    <property type="match status" value="1"/>
</dbReference>
<comment type="catalytic activity">
    <reaction evidence="11 12">
        <text>5-O-(1-carboxyvinyl)-3-phosphoshikimate = chorismate + phosphate</text>
        <dbReference type="Rhea" id="RHEA:21020"/>
        <dbReference type="ChEBI" id="CHEBI:29748"/>
        <dbReference type="ChEBI" id="CHEBI:43474"/>
        <dbReference type="ChEBI" id="CHEBI:57701"/>
        <dbReference type="EC" id="4.2.3.5"/>
    </reaction>
</comment>
<feature type="compositionally biased region" description="Basic and acidic residues" evidence="13">
    <location>
        <begin position="259"/>
        <end position="268"/>
    </location>
</feature>
<dbReference type="FunFam" id="3.60.150.10:FF:000002">
    <property type="entry name" value="Chorismate synthase"/>
    <property type="match status" value="1"/>
</dbReference>
<keyword evidence="8 11" id="KW-0521">NADP</keyword>
<feature type="binding site" evidence="11">
    <location>
        <position position="46"/>
    </location>
    <ligand>
        <name>NADP(+)</name>
        <dbReference type="ChEBI" id="CHEBI:58349"/>
    </ligand>
</feature>